<reference evidence="2 3" key="1">
    <citation type="submission" date="2021-06" db="EMBL/GenBank/DDBJ databases">
        <authorList>
            <person name="Palmer J.M."/>
        </authorList>
    </citation>
    <scope>NUCLEOTIDE SEQUENCE [LARGE SCALE GENOMIC DNA]</scope>
    <source>
        <strain evidence="2 3">GA_2019</strain>
        <tissue evidence="2">Muscle</tissue>
    </source>
</reference>
<feature type="domain" description="ATPase AAA-type core" evidence="1">
    <location>
        <begin position="52"/>
        <end position="100"/>
    </location>
</feature>
<dbReference type="InterPro" id="IPR027417">
    <property type="entry name" value="P-loop_NTPase"/>
</dbReference>
<proteinExistence type="predicted"/>
<organism evidence="2 3">
    <name type="scientific">Goodea atripinnis</name>
    <dbReference type="NCBI Taxonomy" id="208336"/>
    <lineage>
        <taxon>Eukaryota</taxon>
        <taxon>Metazoa</taxon>
        <taxon>Chordata</taxon>
        <taxon>Craniata</taxon>
        <taxon>Vertebrata</taxon>
        <taxon>Euteleostomi</taxon>
        <taxon>Actinopterygii</taxon>
        <taxon>Neopterygii</taxon>
        <taxon>Teleostei</taxon>
        <taxon>Neoteleostei</taxon>
        <taxon>Acanthomorphata</taxon>
        <taxon>Ovalentaria</taxon>
        <taxon>Atherinomorphae</taxon>
        <taxon>Cyprinodontiformes</taxon>
        <taxon>Goodeidae</taxon>
        <taxon>Goodea</taxon>
    </lineage>
</organism>
<evidence type="ECO:0000313" key="3">
    <source>
        <dbReference type="Proteomes" id="UP001476798"/>
    </source>
</evidence>
<keyword evidence="2" id="KW-0645">Protease</keyword>
<dbReference type="Gene3D" id="3.40.50.300">
    <property type="entry name" value="P-loop containing nucleotide triphosphate hydrolases"/>
    <property type="match status" value="1"/>
</dbReference>
<dbReference type="GO" id="GO:0006508">
    <property type="term" value="P:proteolysis"/>
    <property type="evidence" value="ECO:0007669"/>
    <property type="project" value="UniProtKB-KW"/>
</dbReference>
<dbReference type="Pfam" id="PF00004">
    <property type="entry name" value="AAA"/>
    <property type="match status" value="1"/>
</dbReference>
<dbReference type="InterPro" id="IPR003959">
    <property type="entry name" value="ATPase_AAA_core"/>
</dbReference>
<name>A0ABV0PIV5_9TELE</name>
<dbReference type="SUPFAM" id="SSF52540">
    <property type="entry name" value="P-loop containing nucleoside triphosphate hydrolases"/>
    <property type="match status" value="1"/>
</dbReference>
<evidence type="ECO:0000259" key="1">
    <source>
        <dbReference type="Pfam" id="PF00004"/>
    </source>
</evidence>
<keyword evidence="2" id="KW-0378">Hydrolase</keyword>
<dbReference type="PANTHER" id="PTHR43718:SF2">
    <property type="entry name" value="LON PROTEASE HOMOLOG, MITOCHONDRIAL"/>
    <property type="match status" value="1"/>
</dbReference>
<protein>
    <submittedName>
        <fullName evidence="2">Lon protease mitochondrial</fullName>
    </submittedName>
</protein>
<sequence>MPWGTNSQENLSLDRAREVLEEDHYGMDDVKKRILEFIAVSQLRGSTQGKILCFYGPPGVGKTSIARSIARALNRQYFRFSVGGMTDVAEIKGHRSVTCLFLQSKRGDCEGIWRFILDHWDIKFC</sequence>
<dbReference type="InterPro" id="IPR027065">
    <property type="entry name" value="Lon_Prtase"/>
</dbReference>
<dbReference type="Proteomes" id="UP001476798">
    <property type="component" value="Unassembled WGS sequence"/>
</dbReference>
<dbReference type="GO" id="GO:0008233">
    <property type="term" value="F:peptidase activity"/>
    <property type="evidence" value="ECO:0007669"/>
    <property type="project" value="UniProtKB-KW"/>
</dbReference>
<accession>A0ABV0PIV5</accession>
<dbReference type="PANTHER" id="PTHR43718">
    <property type="entry name" value="LON PROTEASE"/>
    <property type="match status" value="1"/>
</dbReference>
<keyword evidence="3" id="KW-1185">Reference proteome</keyword>
<evidence type="ECO:0000313" key="2">
    <source>
        <dbReference type="EMBL" id="MEQ2183420.1"/>
    </source>
</evidence>
<comment type="caution">
    <text evidence="2">The sequence shown here is derived from an EMBL/GenBank/DDBJ whole genome shotgun (WGS) entry which is preliminary data.</text>
</comment>
<gene>
    <name evidence="2" type="primary">LONP1</name>
    <name evidence="2" type="ORF">GOODEAATRI_032317</name>
</gene>
<dbReference type="EMBL" id="JAHRIO010075918">
    <property type="protein sequence ID" value="MEQ2183420.1"/>
    <property type="molecule type" value="Genomic_DNA"/>
</dbReference>